<evidence type="ECO:0000313" key="3">
    <source>
        <dbReference type="Proteomes" id="UP000008144"/>
    </source>
</evidence>
<dbReference type="FunFam" id="3.60.10.10:FF:000176">
    <property type="entry name" value="Protein angel homolog 1-like Protein"/>
    <property type="match status" value="1"/>
</dbReference>
<name>F7A765_CIOIN</name>
<dbReference type="PANTHER" id="PTHR12121:SF34">
    <property type="entry name" value="PROTEIN ANGEL"/>
    <property type="match status" value="1"/>
</dbReference>
<organism evidence="2 3">
    <name type="scientific">Ciona intestinalis</name>
    <name type="common">Transparent sea squirt</name>
    <name type="synonym">Ascidia intestinalis</name>
    <dbReference type="NCBI Taxonomy" id="7719"/>
    <lineage>
        <taxon>Eukaryota</taxon>
        <taxon>Metazoa</taxon>
        <taxon>Chordata</taxon>
        <taxon>Tunicata</taxon>
        <taxon>Ascidiacea</taxon>
        <taxon>Phlebobranchia</taxon>
        <taxon>Cionidae</taxon>
        <taxon>Ciona</taxon>
    </lineage>
</organism>
<dbReference type="GO" id="GO:0003730">
    <property type="term" value="F:mRNA 3'-UTR binding"/>
    <property type="evidence" value="ECO:0000318"/>
    <property type="project" value="GO_Central"/>
</dbReference>
<dbReference type="GO" id="GO:0003824">
    <property type="term" value="F:catalytic activity"/>
    <property type="evidence" value="ECO:0007669"/>
    <property type="project" value="InterPro"/>
</dbReference>
<accession>F7A765</accession>
<dbReference type="AlphaFoldDB" id="F7A765"/>
<dbReference type="SUPFAM" id="SSF56219">
    <property type="entry name" value="DNase I-like"/>
    <property type="match status" value="1"/>
</dbReference>
<dbReference type="Pfam" id="PF03372">
    <property type="entry name" value="Exo_endo_phos"/>
    <property type="match status" value="1"/>
</dbReference>
<dbReference type="STRING" id="7719.ENSCINP00000010174"/>
<dbReference type="GeneTree" id="ENSGT00940000169613"/>
<protein>
    <recommendedName>
        <fullName evidence="1">Endonuclease/exonuclease/phosphatase domain-containing protein</fullName>
    </recommendedName>
</protein>
<reference evidence="2" key="2">
    <citation type="journal article" date="2008" name="Genome Biol.">
        <title>Improved genome assembly and evidence-based global gene model set for the chordate Ciona intestinalis: new insight into intron and operon populations.</title>
        <authorList>
            <person name="Satou Y."/>
            <person name="Mineta K."/>
            <person name="Ogasawara M."/>
            <person name="Sasakura Y."/>
            <person name="Shoguchi E."/>
            <person name="Ueno K."/>
            <person name="Yamada L."/>
            <person name="Matsumoto J."/>
            <person name="Wasserscheid J."/>
            <person name="Dewar K."/>
            <person name="Wiley G.B."/>
            <person name="Macmil S.L."/>
            <person name="Roe B.A."/>
            <person name="Zeller R.W."/>
            <person name="Hastings K.E."/>
            <person name="Lemaire P."/>
            <person name="Lindquist E."/>
            <person name="Endo T."/>
            <person name="Hotta K."/>
            <person name="Inaba K."/>
        </authorList>
    </citation>
    <scope>NUCLEOTIDE SEQUENCE [LARGE SCALE GENOMIC DNA]</scope>
    <source>
        <strain evidence="2">wild type</strain>
    </source>
</reference>
<dbReference type="InterPro" id="IPR005135">
    <property type="entry name" value="Endo/exonuclease/phosphatase"/>
</dbReference>
<dbReference type="Ensembl" id="ENSCINT00000010174.3">
    <property type="protein sequence ID" value="ENSCINP00000010174.3"/>
    <property type="gene ID" value="ENSCING00000004946.3"/>
</dbReference>
<reference evidence="2" key="3">
    <citation type="submission" date="2025-08" db="UniProtKB">
        <authorList>
            <consortium name="Ensembl"/>
        </authorList>
    </citation>
    <scope>IDENTIFICATION</scope>
</reference>
<evidence type="ECO:0000259" key="1">
    <source>
        <dbReference type="Pfam" id="PF03372"/>
    </source>
</evidence>
<feature type="domain" description="Endonuclease/exonuclease/phosphatase" evidence="1">
    <location>
        <begin position="35"/>
        <end position="304"/>
    </location>
</feature>
<keyword evidence="3" id="KW-1185">Reference proteome</keyword>
<dbReference type="EMBL" id="EAAA01001645">
    <property type="status" value="NOT_ANNOTATED_CDS"/>
    <property type="molecule type" value="Genomic_DNA"/>
</dbReference>
<dbReference type="HOGENOM" id="CLU_016428_1_0_1"/>
<reference evidence="3" key="1">
    <citation type="journal article" date="2002" name="Science">
        <title>The draft genome of Ciona intestinalis: insights into chordate and vertebrate origins.</title>
        <authorList>
            <person name="Dehal P."/>
            <person name="Satou Y."/>
            <person name="Campbell R.K."/>
            <person name="Chapman J."/>
            <person name="Degnan B."/>
            <person name="De Tomaso A."/>
            <person name="Davidson B."/>
            <person name="Di Gregorio A."/>
            <person name="Gelpke M."/>
            <person name="Goodstein D.M."/>
            <person name="Harafuji N."/>
            <person name="Hastings K.E."/>
            <person name="Ho I."/>
            <person name="Hotta K."/>
            <person name="Huang W."/>
            <person name="Kawashima T."/>
            <person name="Lemaire P."/>
            <person name="Martinez D."/>
            <person name="Meinertzhagen I.A."/>
            <person name="Necula S."/>
            <person name="Nonaka M."/>
            <person name="Putnam N."/>
            <person name="Rash S."/>
            <person name="Saiga H."/>
            <person name="Satake M."/>
            <person name="Terry A."/>
            <person name="Yamada L."/>
            <person name="Wang H.G."/>
            <person name="Awazu S."/>
            <person name="Azumi K."/>
            <person name="Boore J."/>
            <person name="Branno M."/>
            <person name="Chin-Bow S."/>
            <person name="DeSantis R."/>
            <person name="Doyle S."/>
            <person name="Francino P."/>
            <person name="Keys D.N."/>
            <person name="Haga S."/>
            <person name="Hayashi H."/>
            <person name="Hino K."/>
            <person name="Imai K.S."/>
            <person name="Inaba K."/>
            <person name="Kano S."/>
            <person name="Kobayashi K."/>
            <person name="Kobayashi M."/>
            <person name="Lee B.I."/>
            <person name="Makabe K.W."/>
            <person name="Manohar C."/>
            <person name="Matassi G."/>
            <person name="Medina M."/>
            <person name="Mochizuki Y."/>
            <person name="Mount S."/>
            <person name="Morishita T."/>
            <person name="Miura S."/>
            <person name="Nakayama A."/>
            <person name="Nishizaka S."/>
            <person name="Nomoto H."/>
            <person name="Ohta F."/>
            <person name="Oishi K."/>
            <person name="Rigoutsos I."/>
            <person name="Sano M."/>
            <person name="Sasaki A."/>
            <person name="Sasakura Y."/>
            <person name="Shoguchi E."/>
            <person name="Shin-i T."/>
            <person name="Spagnuolo A."/>
            <person name="Stainier D."/>
            <person name="Suzuki M.M."/>
            <person name="Tassy O."/>
            <person name="Takatori N."/>
            <person name="Tokuoka M."/>
            <person name="Yagi K."/>
            <person name="Yoshizaki F."/>
            <person name="Wada S."/>
            <person name="Zhang C."/>
            <person name="Hyatt P.D."/>
            <person name="Larimer F."/>
            <person name="Detter C."/>
            <person name="Doggett N."/>
            <person name="Glavina T."/>
            <person name="Hawkins T."/>
            <person name="Richardson P."/>
            <person name="Lucas S."/>
            <person name="Kohara Y."/>
            <person name="Levine M."/>
            <person name="Satoh N."/>
            <person name="Rokhsar D.S."/>
        </authorList>
    </citation>
    <scope>NUCLEOTIDE SEQUENCE [LARGE SCALE GENOMIC DNA]</scope>
</reference>
<dbReference type="FunCoup" id="F7A765">
    <property type="interactions" value="286"/>
</dbReference>
<sequence length="358" mass="39961">MSYNILAQKLLDINSYLYSDCDPDVLQWDFRWPNLMKEMSLINSDIICLQEVEECHYEAQVKPWLESRGYNFAYKKRTGSDPTKPDGVLTACRSNKFHIVDAIPVEYYRQKDELTKCHNVGLILMLKMLHPDMNGATVCIGNTHLLYNPKRGDIKMIQLATFLAAVRNAMQNSLRQTGIHPSLVLCGDFNSTPSSPLYQFVTSGHINYQGMSAKQISGQITSGGLNRELPAVLLPQCLNINGDCTQSPDESSPHGIKHTLTHGFGNIMSSNQPHQLDEATTMQNNGATVDYIFYTENNKLNVSSCQSNQPKFSVKLKLRGRLSHSLAKNVYKVGGIPNALHSSDHLPVIAEFGVSLLK</sequence>
<evidence type="ECO:0000313" key="2">
    <source>
        <dbReference type="Ensembl" id="ENSCINP00000010174.3"/>
    </source>
</evidence>
<reference evidence="2" key="4">
    <citation type="submission" date="2025-09" db="UniProtKB">
        <authorList>
            <consortium name="Ensembl"/>
        </authorList>
    </citation>
    <scope>IDENTIFICATION</scope>
</reference>
<proteinExistence type="predicted"/>
<dbReference type="InterPro" id="IPR036691">
    <property type="entry name" value="Endo/exonu/phosph_ase_sf"/>
</dbReference>
<dbReference type="InParanoid" id="F7A765"/>
<dbReference type="PANTHER" id="PTHR12121">
    <property type="entry name" value="CARBON CATABOLITE REPRESSOR PROTEIN 4"/>
    <property type="match status" value="1"/>
</dbReference>
<dbReference type="OMA" id="YIWHTED"/>
<dbReference type="Gene3D" id="3.60.10.10">
    <property type="entry name" value="Endonuclease/exonuclease/phosphatase"/>
    <property type="match status" value="1"/>
</dbReference>
<dbReference type="InterPro" id="IPR050410">
    <property type="entry name" value="CCR4/nocturin_mRNA_transcr"/>
</dbReference>
<dbReference type="Proteomes" id="UP000008144">
    <property type="component" value="Chromosome 3"/>
</dbReference>